<comment type="similarity">
    <text evidence="2 9">Belongs to the ketopantoate reductase family.</text>
</comment>
<keyword evidence="9" id="KW-0566">Pantothenate biosynthesis</keyword>
<evidence type="ECO:0000256" key="8">
    <source>
        <dbReference type="ARBA" id="ARBA00048793"/>
    </source>
</evidence>
<dbReference type="OrthoDB" id="5333395at2"/>
<gene>
    <name evidence="12" type="ORF">DSCA_42920</name>
</gene>
<evidence type="ECO:0000256" key="5">
    <source>
        <dbReference type="ARBA" id="ARBA00022857"/>
    </source>
</evidence>
<accession>A0A5K7YKW1</accession>
<dbReference type="InterPro" id="IPR036291">
    <property type="entry name" value="NAD(P)-bd_dom_sf"/>
</dbReference>
<dbReference type="AlphaFoldDB" id="A0A5K7YKW1"/>
<keyword evidence="5 9" id="KW-0521">NADP</keyword>
<dbReference type="Gene3D" id="1.10.1040.10">
    <property type="entry name" value="N-(1-d-carboxylethyl)-l-norvaline Dehydrogenase, domain 2"/>
    <property type="match status" value="1"/>
</dbReference>
<reference evidence="12 13" key="1">
    <citation type="submission" date="2019-11" db="EMBL/GenBank/DDBJ databases">
        <title>Comparative genomics of hydrocarbon-degrading Desulfosarcina strains.</title>
        <authorList>
            <person name="Watanabe M."/>
            <person name="Kojima H."/>
            <person name="Fukui M."/>
        </authorList>
    </citation>
    <scope>NUCLEOTIDE SEQUENCE [LARGE SCALE GENOMIC DNA]</scope>
    <source>
        <strain evidence="12 13">PL12</strain>
    </source>
</reference>
<dbReference type="NCBIfam" id="TIGR00745">
    <property type="entry name" value="apbA_panE"/>
    <property type="match status" value="1"/>
</dbReference>
<feature type="domain" description="Ketopantoate reductase N-terminal" evidence="10">
    <location>
        <begin position="7"/>
        <end position="151"/>
    </location>
</feature>
<protein>
    <recommendedName>
        <fullName evidence="4 9">2-dehydropantoate 2-reductase</fullName>
        <ecNumber evidence="3 9">1.1.1.169</ecNumber>
    </recommendedName>
    <alternativeName>
        <fullName evidence="7 9">Ketopantoate reductase</fullName>
    </alternativeName>
</protein>
<evidence type="ECO:0000313" key="13">
    <source>
        <dbReference type="Proteomes" id="UP000427906"/>
    </source>
</evidence>
<dbReference type="Pfam" id="PF08546">
    <property type="entry name" value="ApbA_C"/>
    <property type="match status" value="1"/>
</dbReference>
<evidence type="ECO:0000256" key="3">
    <source>
        <dbReference type="ARBA" id="ARBA00013014"/>
    </source>
</evidence>
<dbReference type="EMBL" id="AP021874">
    <property type="protein sequence ID" value="BBO70362.1"/>
    <property type="molecule type" value="Genomic_DNA"/>
</dbReference>
<dbReference type="SUPFAM" id="SSF48179">
    <property type="entry name" value="6-phosphogluconate dehydrogenase C-terminal domain-like"/>
    <property type="match status" value="1"/>
</dbReference>
<feature type="domain" description="Ketopantoate reductase C-terminal" evidence="11">
    <location>
        <begin position="178"/>
        <end position="302"/>
    </location>
</feature>
<dbReference type="GO" id="GO:0005737">
    <property type="term" value="C:cytoplasm"/>
    <property type="evidence" value="ECO:0007669"/>
    <property type="project" value="TreeGrafter"/>
</dbReference>
<dbReference type="Gene3D" id="3.40.50.720">
    <property type="entry name" value="NAD(P)-binding Rossmann-like Domain"/>
    <property type="match status" value="1"/>
</dbReference>
<dbReference type="InterPro" id="IPR003710">
    <property type="entry name" value="ApbA"/>
</dbReference>
<dbReference type="InterPro" id="IPR013332">
    <property type="entry name" value="KPR_N"/>
</dbReference>
<dbReference type="InterPro" id="IPR013328">
    <property type="entry name" value="6PGD_dom2"/>
</dbReference>
<dbReference type="GO" id="GO:0008677">
    <property type="term" value="F:2-dehydropantoate 2-reductase activity"/>
    <property type="evidence" value="ECO:0007669"/>
    <property type="project" value="UniProtKB-EC"/>
</dbReference>
<evidence type="ECO:0000259" key="11">
    <source>
        <dbReference type="Pfam" id="PF08546"/>
    </source>
</evidence>
<name>A0A5K7YKW1_9BACT</name>
<dbReference type="FunFam" id="1.10.1040.10:FF:000017">
    <property type="entry name" value="2-dehydropantoate 2-reductase"/>
    <property type="match status" value="1"/>
</dbReference>
<comment type="catalytic activity">
    <reaction evidence="8 9">
        <text>(R)-pantoate + NADP(+) = 2-dehydropantoate + NADPH + H(+)</text>
        <dbReference type="Rhea" id="RHEA:16233"/>
        <dbReference type="ChEBI" id="CHEBI:11561"/>
        <dbReference type="ChEBI" id="CHEBI:15378"/>
        <dbReference type="ChEBI" id="CHEBI:15980"/>
        <dbReference type="ChEBI" id="CHEBI:57783"/>
        <dbReference type="ChEBI" id="CHEBI:58349"/>
        <dbReference type="EC" id="1.1.1.169"/>
    </reaction>
</comment>
<evidence type="ECO:0000256" key="7">
    <source>
        <dbReference type="ARBA" id="ARBA00032024"/>
    </source>
</evidence>
<dbReference type="Proteomes" id="UP000427906">
    <property type="component" value="Chromosome"/>
</dbReference>
<dbReference type="SUPFAM" id="SSF51735">
    <property type="entry name" value="NAD(P)-binding Rossmann-fold domains"/>
    <property type="match status" value="1"/>
</dbReference>
<dbReference type="PANTHER" id="PTHR21708">
    <property type="entry name" value="PROBABLE 2-DEHYDROPANTOATE 2-REDUCTASE"/>
    <property type="match status" value="1"/>
</dbReference>
<evidence type="ECO:0000256" key="9">
    <source>
        <dbReference type="RuleBase" id="RU362068"/>
    </source>
</evidence>
<evidence type="ECO:0000256" key="6">
    <source>
        <dbReference type="ARBA" id="ARBA00023002"/>
    </source>
</evidence>
<comment type="function">
    <text evidence="9">Catalyzes the NADPH-dependent reduction of ketopantoate into pantoic acid.</text>
</comment>
<evidence type="ECO:0000256" key="1">
    <source>
        <dbReference type="ARBA" id="ARBA00004994"/>
    </source>
</evidence>
<dbReference type="EC" id="1.1.1.169" evidence="3 9"/>
<dbReference type="UniPathway" id="UPA00028">
    <property type="reaction ID" value="UER00004"/>
</dbReference>
<dbReference type="InterPro" id="IPR013752">
    <property type="entry name" value="KPA_reductase"/>
</dbReference>
<dbReference type="GO" id="GO:0015940">
    <property type="term" value="P:pantothenate biosynthetic process"/>
    <property type="evidence" value="ECO:0007669"/>
    <property type="project" value="UniProtKB-UniPathway"/>
</dbReference>
<evidence type="ECO:0000313" key="12">
    <source>
        <dbReference type="EMBL" id="BBO70362.1"/>
    </source>
</evidence>
<proteinExistence type="inferred from homology"/>
<evidence type="ECO:0000256" key="4">
    <source>
        <dbReference type="ARBA" id="ARBA00019465"/>
    </source>
</evidence>
<dbReference type="RefSeq" id="WP_155318319.1">
    <property type="nucleotide sequence ID" value="NZ_AP021874.1"/>
</dbReference>
<evidence type="ECO:0000256" key="2">
    <source>
        <dbReference type="ARBA" id="ARBA00007870"/>
    </source>
</evidence>
<dbReference type="KEGG" id="dalk:DSCA_42920"/>
<keyword evidence="13" id="KW-1185">Reference proteome</keyword>
<sequence length="305" mass="33049">MKEIRTVAIVGAGAMGAAYAAMFTDAVGFSVSFVARGERYERLKNQTLTVNDRLYHVPVVHPDLRPEPADLVLVALKHHHLDGAVGDIAALTGEETTVLSVMNGLESEATIGAACGRDKLVYAIAVGIDALRADQRFSYANPGKIIFGPMANDDSGPRLARIGEALNRAGIACEVPADIMRAMWWKFMINVGINQASAVLRAPYGVFQSSAEARSLMRSLMREVVELAGEAGIDLTEKDIDAWEQILMKLSPAGKTSMLQDVEAGRKTEVEIFAGKVVAMGQAYRIPTPVNETMQQIIKVIEHRN</sequence>
<evidence type="ECO:0000259" key="10">
    <source>
        <dbReference type="Pfam" id="PF02558"/>
    </source>
</evidence>
<dbReference type="PANTHER" id="PTHR21708:SF26">
    <property type="entry name" value="2-DEHYDROPANTOATE 2-REDUCTASE"/>
    <property type="match status" value="1"/>
</dbReference>
<organism evidence="12 13">
    <name type="scientific">Desulfosarcina alkanivorans</name>
    <dbReference type="NCBI Taxonomy" id="571177"/>
    <lineage>
        <taxon>Bacteria</taxon>
        <taxon>Pseudomonadati</taxon>
        <taxon>Thermodesulfobacteriota</taxon>
        <taxon>Desulfobacteria</taxon>
        <taxon>Desulfobacterales</taxon>
        <taxon>Desulfosarcinaceae</taxon>
        <taxon>Desulfosarcina</taxon>
    </lineage>
</organism>
<keyword evidence="6 9" id="KW-0560">Oxidoreductase</keyword>
<dbReference type="InterPro" id="IPR051402">
    <property type="entry name" value="KPR-Related"/>
</dbReference>
<comment type="pathway">
    <text evidence="1 9">Cofactor biosynthesis; (R)-pantothenate biosynthesis; (R)-pantoate from 3-methyl-2-oxobutanoate: step 2/2.</text>
</comment>
<dbReference type="Pfam" id="PF02558">
    <property type="entry name" value="ApbA"/>
    <property type="match status" value="1"/>
</dbReference>
<dbReference type="InterPro" id="IPR008927">
    <property type="entry name" value="6-PGluconate_DH-like_C_sf"/>
</dbReference>